<dbReference type="EMBL" id="KZ305028">
    <property type="protein sequence ID" value="PIA51560.1"/>
    <property type="molecule type" value="Genomic_DNA"/>
</dbReference>
<dbReference type="Gene3D" id="2.80.10.50">
    <property type="match status" value="1"/>
</dbReference>
<dbReference type="InterPro" id="IPR035992">
    <property type="entry name" value="Ricin_B-like_lectins"/>
</dbReference>
<keyword evidence="2 4" id="KW-0378">Hydrolase</keyword>
<name>A0A2G5E736_AQUCA</name>
<feature type="transmembrane region" description="Helical" evidence="5">
    <location>
        <begin position="20"/>
        <end position="39"/>
    </location>
</feature>
<evidence type="ECO:0000256" key="3">
    <source>
        <dbReference type="ARBA" id="ARBA00023295"/>
    </source>
</evidence>
<reference evidence="8 9" key="1">
    <citation type="submission" date="2017-09" db="EMBL/GenBank/DDBJ databases">
        <title>WGS assembly of Aquilegia coerulea Goldsmith.</title>
        <authorList>
            <person name="Hodges S."/>
            <person name="Kramer E."/>
            <person name="Nordborg M."/>
            <person name="Tomkins J."/>
            <person name="Borevitz J."/>
            <person name="Derieg N."/>
            <person name="Yan J."/>
            <person name="Mihaltcheva S."/>
            <person name="Hayes R.D."/>
            <person name="Rokhsar D."/>
        </authorList>
    </citation>
    <scope>NUCLEOTIDE SEQUENCE [LARGE SCALE GENOMIC DNA]</scope>
    <source>
        <strain evidence="9">cv. Goldsmith</strain>
    </source>
</reference>
<keyword evidence="9" id="KW-1185">Reference proteome</keyword>
<keyword evidence="5" id="KW-1133">Transmembrane helix</keyword>
<accession>A0A2G5E736</accession>
<dbReference type="InterPro" id="IPR001547">
    <property type="entry name" value="Glyco_hydro_5"/>
</dbReference>
<dbReference type="PANTHER" id="PTHR31263:SF44">
    <property type="entry name" value="OS04G0481200 PROTEIN"/>
    <property type="match status" value="1"/>
</dbReference>
<keyword evidence="3 4" id="KW-0326">Glycosidase</keyword>
<evidence type="ECO:0000256" key="4">
    <source>
        <dbReference type="RuleBase" id="RU361153"/>
    </source>
</evidence>
<dbReference type="AlphaFoldDB" id="A0A2G5E736"/>
<dbReference type="SUPFAM" id="SSF51445">
    <property type="entry name" value="(Trans)glycosidases"/>
    <property type="match status" value="1"/>
</dbReference>
<dbReference type="Gene3D" id="3.20.20.80">
    <property type="entry name" value="Glycosidases"/>
    <property type="match status" value="1"/>
</dbReference>
<dbReference type="GO" id="GO:0004553">
    <property type="term" value="F:hydrolase activity, hydrolyzing O-glycosyl compounds"/>
    <property type="evidence" value="ECO:0007669"/>
    <property type="project" value="InterPro"/>
</dbReference>
<comment type="similarity">
    <text evidence="1 4">Belongs to the glycosyl hydrolase 5 (cellulase A) family.</text>
</comment>
<evidence type="ECO:0000313" key="9">
    <source>
        <dbReference type="Proteomes" id="UP000230069"/>
    </source>
</evidence>
<evidence type="ECO:0000313" key="8">
    <source>
        <dbReference type="EMBL" id="PIA51560.1"/>
    </source>
</evidence>
<gene>
    <name evidence="8" type="ORF">AQUCO_01100424v1</name>
</gene>
<organism evidence="8 9">
    <name type="scientific">Aquilegia coerulea</name>
    <name type="common">Rocky mountain columbine</name>
    <dbReference type="NCBI Taxonomy" id="218851"/>
    <lineage>
        <taxon>Eukaryota</taxon>
        <taxon>Viridiplantae</taxon>
        <taxon>Streptophyta</taxon>
        <taxon>Embryophyta</taxon>
        <taxon>Tracheophyta</taxon>
        <taxon>Spermatophyta</taxon>
        <taxon>Magnoliopsida</taxon>
        <taxon>Ranunculales</taxon>
        <taxon>Ranunculaceae</taxon>
        <taxon>Thalictroideae</taxon>
        <taxon>Aquilegia</taxon>
    </lineage>
</organism>
<evidence type="ECO:0000256" key="1">
    <source>
        <dbReference type="ARBA" id="ARBA00005641"/>
    </source>
</evidence>
<keyword evidence="5" id="KW-0812">Transmembrane</keyword>
<dbReference type="GO" id="GO:0000272">
    <property type="term" value="P:polysaccharide catabolic process"/>
    <property type="evidence" value="ECO:0007669"/>
    <property type="project" value="InterPro"/>
</dbReference>
<dbReference type="SUPFAM" id="SSF50370">
    <property type="entry name" value="Ricin B-like lectins"/>
    <property type="match status" value="1"/>
</dbReference>
<dbReference type="PANTHER" id="PTHR31263">
    <property type="entry name" value="CELLULASE FAMILY PROTEIN (AFU_ORTHOLOGUE AFUA_5G14560)"/>
    <property type="match status" value="1"/>
</dbReference>
<sequence>HKNILLHKTHYTMKNHYSSLISFILISANVAMVMSLPLFTMDRWIVDEKQNRVKLACVNWPSHLETMVAEGLNKKPLDDISKKIVSLGFNCVRLTWSIAMVTNGSLFSLTVENSFKNLGLDQALAGMQANNPSFLKLTVIRAYQTVVKNLGQNNVMVILDNHISTPGWCCGRSDGNGFFGDQYFDPQAWLIALTKMATMFKRAKNVVGMSLRNELRGPNQTVPVWYRYMTEGAEAVHRANPKVLVILSGLEFDNNLRFLYNHPVKLSFTGKLVFEVHRYSFSMGGAWVRGNPNDVCGSFQDDFWGNAGYLLRQGFPLFVSEFGGDLRETNLGDNRYFPCMFGVLADLDLDWAWWSFQGSYYWRNNLQDLEEVFGVVDKNWNETRNANFMEKIYAIQTQYQGPSNHFKGPYEMMFHPLSGLCINETYMSEPIKLASCKGAEKWEYTPEKAIMLKYSQFCLQAVGLDMAPELAADCNVKPNAKWEKISKSIMHISTTLENGLRVCLDVDKNGLLITSACKCLEGDINCDPTSQWFKIIKHHLYTK</sequence>
<dbReference type="Pfam" id="PF00150">
    <property type="entry name" value="Cellulase"/>
    <property type="match status" value="1"/>
</dbReference>
<feature type="non-terminal residue" evidence="8">
    <location>
        <position position="1"/>
    </location>
</feature>
<dbReference type="STRING" id="218851.A0A2G5E736"/>
<dbReference type="Pfam" id="PF00652">
    <property type="entry name" value="Ricin_B_lectin"/>
    <property type="match status" value="1"/>
</dbReference>
<keyword evidence="5" id="KW-0472">Membrane</keyword>
<dbReference type="OrthoDB" id="442731at2759"/>
<dbReference type="InParanoid" id="A0A2G5E736"/>
<evidence type="ECO:0000256" key="5">
    <source>
        <dbReference type="SAM" id="Phobius"/>
    </source>
</evidence>
<evidence type="ECO:0000259" key="7">
    <source>
        <dbReference type="Pfam" id="PF00652"/>
    </source>
</evidence>
<dbReference type="Proteomes" id="UP000230069">
    <property type="component" value="Unassembled WGS sequence"/>
</dbReference>
<protein>
    <submittedName>
        <fullName evidence="8">Uncharacterized protein</fullName>
    </submittedName>
</protein>
<evidence type="ECO:0000256" key="2">
    <source>
        <dbReference type="ARBA" id="ARBA00022801"/>
    </source>
</evidence>
<feature type="domain" description="Ricin B lectin" evidence="7">
    <location>
        <begin position="417"/>
        <end position="515"/>
    </location>
</feature>
<evidence type="ECO:0000259" key="6">
    <source>
        <dbReference type="Pfam" id="PF00150"/>
    </source>
</evidence>
<dbReference type="InterPro" id="IPR000772">
    <property type="entry name" value="Ricin_B_lectin"/>
</dbReference>
<proteinExistence type="inferred from homology"/>
<dbReference type="InterPro" id="IPR017853">
    <property type="entry name" value="GH"/>
</dbReference>
<feature type="domain" description="Glycoside hydrolase family 5" evidence="6">
    <location>
        <begin position="72"/>
        <end position="357"/>
    </location>
</feature>